<dbReference type="EMBL" id="BEXG01000006">
    <property type="protein sequence ID" value="GBA83674.1"/>
    <property type="molecule type" value="Genomic_DNA"/>
</dbReference>
<evidence type="ECO:0000313" key="2">
    <source>
        <dbReference type="EMBL" id="MDK7298890.1"/>
    </source>
</evidence>
<name>A0ABD4ZLG2_9LACO</name>
<sequence>MYEIKAEDTFIQDVNRWSKKVPELWDEIQAITSYMQETGEIPEEYDPHLLTNEELNYVGYFEFHLYLRGNLTCLLFIQKTEIKKSFDWLD</sequence>
<dbReference type="Gene3D" id="3.30.2310.20">
    <property type="entry name" value="RelE-like"/>
    <property type="match status" value="1"/>
</dbReference>
<dbReference type="EMBL" id="JASOPW010000003">
    <property type="protein sequence ID" value="MDK7298890.1"/>
    <property type="molecule type" value="Genomic_DNA"/>
</dbReference>
<dbReference type="AlphaFoldDB" id="A0ABD4ZLG2"/>
<evidence type="ECO:0000313" key="4">
    <source>
        <dbReference type="Proteomes" id="UP001230232"/>
    </source>
</evidence>
<keyword evidence="3" id="KW-1185">Reference proteome</keyword>
<gene>
    <name evidence="1" type="ORF">LJCM1130_17710</name>
    <name evidence="2" type="ORF">QP478_06660</name>
</gene>
<reference evidence="2 4" key="2">
    <citation type="submission" date="2023-05" db="EMBL/GenBank/DDBJ databases">
        <title>Cataloging the Phylogenetic Diversity of Human Bladder Bacteria.</title>
        <authorList>
            <person name="Du J."/>
        </authorList>
    </citation>
    <scope>NUCLEOTIDE SEQUENCE [LARGE SCALE GENOMIC DNA]</scope>
    <source>
        <strain evidence="2 4">UMB0725</strain>
    </source>
</reference>
<proteinExistence type="predicted"/>
<protein>
    <submittedName>
        <fullName evidence="2">Addiction module toxin RelE</fullName>
    </submittedName>
</protein>
<comment type="caution">
    <text evidence="2">The sequence shown here is derived from an EMBL/GenBank/DDBJ whole genome shotgun (WGS) entry which is preliminary data.</text>
</comment>
<dbReference type="SUPFAM" id="SSF143011">
    <property type="entry name" value="RelE-like"/>
    <property type="match status" value="1"/>
</dbReference>
<evidence type="ECO:0000313" key="3">
    <source>
        <dbReference type="Proteomes" id="UP000250714"/>
    </source>
</evidence>
<dbReference type="InterPro" id="IPR035093">
    <property type="entry name" value="RelE/ParE_toxin_dom_sf"/>
</dbReference>
<evidence type="ECO:0000313" key="1">
    <source>
        <dbReference type="EMBL" id="GBA83674.1"/>
    </source>
</evidence>
<dbReference type="Proteomes" id="UP001230232">
    <property type="component" value="Unassembled WGS sequence"/>
</dbReference>
<dbReference type="Proteomes" id="UP000250714">
    <property type="component" value="Unassembled WGS sequence"/>
</dbReference>
<reference evidence="1 3" key="1">
    <citation type="journal article" date="2018" name="Int. J. Syst. Evol. Microbiol.">
        <title>Lactobacillus paragasseri sp. nov., a sister taxon of Lactobacillus gasseri, based on whole-genome sequence analyses.</title>
        <authorList>
            <person name="Tanizawa Y."/>
            <person name="Tada I."/>
            <person name="Kobayashi H."/>
            <person name="Endo A."/>
            <person name="Maeno S."/>
            <person name="Toyoda A."/>
            <person name="Arita M."/>
            <person name="Nakamura Y."/>
            <person name="Sakamoto M."/>
            <person name="Ohkuma M."/>
            <person name="Tohno M."/>
        </authorList>
    </citation>
    <scope>NUCLEOTIDE SEQUENCE [LARGE SCALE GENOMIC DNA]</scope>
    <source>
        <strain evidence="1 3">JCM 1130</strain>
    </source>
</reference>
<accession>A0ABD4ZLG2</accession>
<organism evidence="2 4">
    <name type="scientific">Lactobacillus paragasseri</name>
    <dbReference type="NCBI Taxonomy" id="2107999"/>
    <lineage>
        <taxon>Bacteria</taxon>
        <taxon>Bacillati</taxon>
        <taxon>Bacillota</taxon>
        <taxon>Bacilli</taxon>
        <taxon>Lactobacillales</taxon>
        <taxon>Lactobacillaceae</taxon>
        <taxon>Lactobacillus</taxon>
    </lineage>
</organism>
<dbReference type="RefSeq" id="WP_250881820.1">
    <property type="nucleotide sequence ID" value="NZ_AP018549.1"/>
</dbReference>
<dbReference type="GeneID" id="48924408"/>